<keyword evidence="2" id="KW-0732">Signal</keyword>
<dbReference type="Proteomes" id="UP001569200">
    <property type="component" value="Unassembled WGS sequence"/>
</dbReference>
<gene>
    <name evidence="3" type="ORF">ACED33_17185</name>
</gene>
<comment type="caution">
    <text evidence="3">The sequence shown here is derived from an EMBL/GenBank/DDBJ whole genome shotgun (WGS) entry which is preliminary data.</text>
</comment>
<protein>
    <recommendedName>
        <fullName evidence="5">Copper-binding protein</fullName>
    </recommendedName>
</protein>
<evidence type="ECO:0000313" key="4">
    <source>
        <dbReference type="Proteomes" id="UP001569200"/>
    </source>
</evidence>
<organism evidence="3 4">
    <name type="scientific">Vibrio splendidus</name>
    <dbReference type="NCBI Taxonomy" id="29497"/>
    <lineage>
        <taxon>Bacteria</taxon>
        <taxon>Pseudomonadati</taxon>
        <taxon>Pseudomonadota</taxon>
        <taxon>Gammaproteobacteria</taxon>
        <taxon>Vibrionales</taxon>
        <taxon>Vibrionaceae</taxon>
        <taxon>Vibrio</taxon>
    </lineage>
</organism>
<feature type="chain" id="PRO_5045729571" description="Copper-binding protein" evidence="2">
    <location>
        <begin position="25"/>
        <end position="189"/>
    </location>
</feature>
<proteinExistence type="predicted"/>
<name>A0ABV4LX46_VIBSP</name>
<reference evidence="3 4" key="1">
    <citation type="submission" date="2024-06" db="EMBL/GenBank/DDBJ databases">
        <authorList>
            <person name="Steensen K."/>
            <person name="Seneca J."/>
            <person name="Bartlau N."/>
            <person name="Yu A.X."/>
            <person name="Polz M.F."/>
        </authorList>
    </citation>
    <scope>NUCLEOTIDE SEQUENCE [LARGE SCALE GENOMIC DNA]</scope>
    <source>
        <strain evidence="3 4">1F145</strain>
    </source>
</reference>
<evidence type="ECO:0008006" key="5">
    <source>
        <dbReference type="Google" id="ProtNLM"/>
    </source>
</evidence>
<sequence>MTNTFRKTWIIVFSIIAMLMSSYASSSSAMMANIMATQMMSNKSICQHNDSPSDPDAAIQFAAGCHVSVSDSDMSDHVHASTPNGDQSVHGAHSAHDDHAIYVELSADDKMASHQESMDAHGEHVMGNNCCGGSDSAHICCYSVCSTASHTIQALQANYQISSSFAPHHSVTIGQKVTRAQSLLRPPSA</sequence>
<evidence type="ECO:0000313" key="3">
    <source>
        <dbReference type="EMBL" id="MEZ8182422.1"/>
    </source>
</evidence>
<keyword evidence="4" id="KW-1185">Reference proteome</keyword>
<dbReference type="RefSeq" id="WP_371691112.1">
    <property type="nucleotide sequence ID" value="NZ_JBGONW010000013.1"/>
</dbReference>
<feature type="region of interest" description="Disordered" evidence="1">
    <location>
        <begin position="74"/>
        <end position="93"/>
    </location>
</feature>
<dbReference type="EMBL" id="JBGOOW010000023">
    <property type="protein sequence ID" value="MEZ8182422.1"/>
    <property type="molecule type" value="Genomic_DNA"/>
</dbReference>
<evidence type="ECO:0000256" key="2">
    <source>
        <dbReference type="SAM" id="SignalP"/>
    </source>
</evidence>
<feature type="signal peptide" evidence="2">
    <location>
        <begin position="1"/>
        <end position="24"/>
    </location>
</feature>
<evidence type="ECO:0000256" key="1">
    <source>
        <dbReference type="SAM" id="MobiDB-lite"/>
    </source>
</evidence>
<accession>A0ABV4LX46</accession>